<dbReference type="AlphaFoldDB" id="A0ABD5SEY1"/>
<sequence length="364" mass="37322">MSVESRSGTVLTIGWNEVTGAIGDSVTVLPLIVAIAALTELSLAVMLIWFGICQIIWGLYYGVPISVEPMKALAALIIAGAISTGELLVAGLLLGLILLVAGYTGALERLGDAIGSPVVRGVQLGVALVLLETGVQLGFADPRLAVLAALIALGVIGLGYWNLSPVVVLLIGGGIATFRTGLPSPRLPTTDGMLLFGWTDLTFATAEAAVAQLAMTLGNAALATSVLLSDYFKRDISADELSTSMGVMNLSAIPFGAFPMCHGSGGVAGKYAFGARTAGANVILGVGYVTAAVLGVGLVAAYPLAMLGVILVVIAVQLGRTSLDQTDEYVFVITVGVVGLLFDLGVAFVAGLIGYHVLQRRKHT</sequence>
<evidence type="ECO:0000313" key="2">
    <source>
        <dbReference type="EMBL" id="MFC6753828.1"/>
    </source>
</evidence>
<gene>
    <name evidence="2" type="ORF">ACFQEU_10190</name>
</gene>
<evidence type="ECO:0000313" key="3">
    <source>
        <dbReference type="Proteomes" id="UP001596442"/>
    </source>
</evidence>
<dbReference type="PANTHER" id="PTHR31970:SF9">
    <property type="entry name" value="MOLYBDATE TRANSPORTER 2"/>
    <property type="match status" value="1"/>
</dbReference>
<feature type="transmembrane region" description="Helical" evidence="1">
    <location>
        <begin position="143"/>
        <end position="161"/>
    </location>
</feature>
<feature type="transmembrane region" description="Helical" evidence="1">
    <location>
        <begin position="286"/>
        <end position="317"/>
    </location>
</feature>
<feature type="transmembrane region" description="Helical" evidence="1">
    <location>
        <begin position="72"/>
        <end position="101"/>
    </location>
</feature>
<accession>A0ABD5SEY1</accession>
<dbReference type="PANTHER" id="PTHR31970">
    <property type="match status" value="1"/>
</dbReference>
<feature type="transmembrane region" description="Helical" evidence="1">
    <location>
        <begin position="329"/>
        <end position="358"/>
    </location>
</feature>
<dbReference type="EMBL" id="JBHSWW010000149">
    <property type="protein sequence ID" value="MFC6753828.1"/>
    <property type="molecule type" value="Genomic_DNA"/>
</dbReference>
<proteinExistence type="predicted"/>
<keyword evidence="3" id="KW-1185">Reference proteome</keyword>
<dbReference type="InterPro" id="IPR031563">
    <property type="entry name" value="MOT1/MOT2"/>
</dbReference>
<protein>
    <submittedName>
        <fullName evidence="2">Sulfate/molybdate transporter</fullName>
    </submittedName>
</protein>
<keyword evidence="1" id="KW-1133">Transmembrane helix</keyword>
<comment type="caution">
    <text evidence="2">The sequence shown here is derived from an EMBL/GenBank/DDBJ whole genome shotgun (WGS) entry which is preliminary data.</text>
</comment>
<dbReference type="Pfam" id="PF16983">
    <property type="entry name" value="MFS_MOT1"/>
    <property type="match status" value="2"/>
</dbReference>
<organism evidence="2 3">
    <name type="scientific">Halorubrum tibetense</name>
    <dbReference type="NCBI Taxonomy" id="175631"/>
    <lineage>
        <taxon>Archaea</taxon>
        <taxon>Methanobacteriati</taxon>
        <taxon>Methanobacteriota</taxon>
        <taxon>Stenosarchaea group</taxon>
        <taxon>Halobacteria</taxon>
        <taxon>Halobacteriales</taxon>
        <taxon>Haloferacaceae</taxon>
        <taxon>Halorubrum</taxon>
    </lineage>
</organism>
<feature type="transmembrane region" description="Helical" evidence="1">
    <location>
        <begin position="31"/>
        <end position="60"/>
    </location>
</feature>
<dbReference type="Proteomes" id="UP001596442">
    <property type="component" value="Unassembled WGS sequence"/>
</dbReference>
<keyword evidence="1" id="KW-0812">Transmembrane</keyword>
<dbReference type="RefSeq" id="WP_379781789.1">
    <property type="nucleotide sequence ID" value="NZ_JBHSWW010000149.1"/>
</dbReference>
<evidence type="ECO:0000256" key="1">
    <source>
        <dbReference type="SAM" id="Phobius"/>
    </source>
</evidence>
<keyword evidence="1" id="KW-0472">Membrane</keyword>
<reference evidence="2 3" key="1">
    <citation type="journal article" date="2019" name="Int. J. Syst. Evol. Microbiol.">
        <title>The Global Catalogue of Microorganisms (GCM) 10K type strain sequencing project: providing services to taxonomists for standard genome sequencing and annotation.</title>
        <authorList>
            <consortium name="The Broad Institute Genomics Platform"/>
            <consortium name="The Broad Institute Genome Sequencing Center for Infectious Disease"/>
            <person name="Wu L."/>
            <person name="Ma J."/>
        </authorList>
    </citation>
    <scope>NUCLEOTIDE SEQUENCE [LARGE SCALE GENOMIC DNA]</scope>
    <source>
        <strain evidence="2 3">CGMCC 1.3239</strain>
    </source>
</reference>
<name>A0ABD5SEY1_9EURY</name>